<reference evidence="1 2" key="1">
    <citation type="journal article" date="2018" name="Nat. Ecol. Evol.">
        <title>Pezizomycetes genomes reveal the molecular basis of ectomycorrhizal truffle lifestyle.</title>
        <authorList>
            <person name="Murat C."/>
            <person name="Payen T."/>
            <person name="Noel B."/>
            <person name="Kuo A."/>
            <person name="Morin E."/>
            <person name="Chen J."/>
            <person name="Kohler A."/>
            <person name="Krizsan K."/>
            <person name="Balestrini R."/>
            <person name="Da Silva C."/>
            <person name="Montanini B."/>
            <person name="Hainaut M."/>
            <person name="Levati E."/>
            <person name="Barry K.W."/>
            <person name="Belfiori B."/>
            <person name="Cichocki N."/>
            <person name="Clum A."/>
            <person name="Dockter R.B."/>
            <person name="Fauchery L."/>
            <person name="Guy J."/>
            <person name="Iotti M."/>
            <person name="Le Tacon F."/>
            <person name="Lindquist E.A."/>
            <person name="Lipzen A."/>
            <person name="Malagnac F."/>
            <person name="Mello A."/>
            <person name="Molinier V."/>
            <person name="Miyauchi S."/>
            <person name="Poulain J."/>
            <person name="Riccioni C."/>
            <person name="Rubini A."/>
            <person name="Sitrit Y."/>
            <person name="Splivallo R."/>
            <person name="Traeger S."/>
            <person name="Wang M."/>
            <person name="Zifcakova L."/>
            <person name="Wipf D."/>
            <person name="Zambonelli A."/>
            <person name="Paolocci F."/>
            <person name="Nowrousian M."/>
            <person name="Ottonello S."/>
            <person name="Baldrian P."/>
            <person name="Spatafora J.W."/>
            <person name="Henrissat B."/>
            <person name="Nagy L.G."/>
            <person name="Aury J.M."/>
            <person name="Wincker P."/>
            <person name="Grigoriev I.V."/>
            <person name="Bonfante P."/>
            <person name="Martin F.M."/>
        </authorList>
    </citation>
    <scope>NUCLEOTIDE SEQUENCE [LARGE SCALE GENOMIC DNA]</scope>
    <source>
        <strain evidence="1 2">120613-1</strain>
    </source>
</reference>
<accession>A0A3N4JN10</accession>
<gene>
    <name evidence="1" type="ORF">L873DRAFT_1789557</name>
</gene>
<keyword evidence="2" id="KW-1185">Reference proteome</keyword>
<proteinExistence type="predicted"/>
<organism evidence="1 2">
    <name type="scientific">Choiromyces venosus 120613-1</name>
    <dbReference type="NCBI Taxonomy" id="1336337"/>
    <lineage>
        <taxon>Eukaryota</taxon>
        <taxon>Fungi</taxon>
        <taxon>Dikarya</taxon>
        <taxon>Ascomycota</taxon>
        <taxon>Pezizomycotina</taxon>
        <taxon>Pezizomycetes</taxon>
        <taxon>Pezizales</taxon>
        <taxon>Tuberaceae</taxon>
        <taxon>Choiromyces</taxon>
    </lineage>
</organism>
<evidence type="ECO:0000313" key="2">
    <source>
        <dbReference type="Proteomes" id="UP000276215"/>
    </source>
</evidence>
<protein>
    <submittedName>
        <fullName evidence="1">Uncharacterized protein</fullName>
    </submittedName>
</protein>
<dbReference type="AlphaFoldDB" id="A0A3N4JN10"/>
<evidence type="ECO:0000313" key="1">
    <source>
        <dbReference type="EMBL" id="RPA99633.1"/>
    </source>
</evidence>
<sequence length="257" mass="28671">MARSLTMGLKKNFNQKRVDEDDLIFSQIKNGVNVCHLYALPFQKKELENYKDMDVIFNAIIVTSRNATIIEQYILNGTGDLMLEVGSGLGSGRNLNGNPTILESWGFLDEIIQGGESNEGVISEVQNSITYTEVLVDISSIAIILAIQTATTLHTPHTPLFQYCKWKTMTDIFNRSGQAIAEASKNVGTIMSEVIWNSSIAKCTDKKQADLVMQLEETLTSLDTLLCKSDIRSEYKVYVKATHHLLKLYHGSDISLE</sequence>
<dbReference type="EMBL" id="ML120386">
    <property type="protein sequence ID" value="RPA99633.1"/>
    <property type="molecule type" value="Genomic_DNA"/>
</dbReference>
<dbReference type="Proteomes" id="UP000276215">
    <property type="component" value="Unassembled WGS sequence"/>
</dbReference>
<name>A0A3N4JN10_9PEZI</name>